<gene>
    <name evidence="3" type="ORF">EMPS_01616</name>
</gene>
<feature type="transmembrane region" description="Helical" evidence="2">
    <location>
        <begin position="12"/>
        <end position="31"/>
    </location>
</feature>
<keyword evidence="2" id="KW-0472">Membrane</keyword>
<accession>A0A9P3H354</accession>
<keyword evidence="4" id="KW-1185">Reference proteome</keyword>
<feature type="transmembrane region" description="Helical" evidence="2">
    <location>
        <begin position="92"/>
        <end position="111"/>
    </location>
</feature>
<proteinExistence type="predicted"/>
<evidence type="ECO:0000313" key="4">
    <source>
        <dbReference type="Proteomes" id="UP000827284"/>
    </source>
</evidence>
<protein>
    <submittedName>
        <fullName evidence="3">Uncharacterized protein</fullName>
    </submittedName>
</protein>
<keyword evidence="2" id="KW-1133">Transmembrane helix</keyword>
<evidence type="ECO:0000256" key="1">
    <source>
        <dbReference type="SAM" id="MobiDB-lite"/>
    </source>
</evidence>
<reference evidence="3" key="1">
    <citation type="submission" date="2021-11" db="EMBL/GenBank/DDBJ databases">
        <authorList>
            <person name="Herlambang A."/>
            <person name="Guo Y."/>
            <person name="Takashima Y."/>
            <person name="Nishizawa T."/>
        </authorList>
    </citation>
    <scope>NUCLEOTIDE SEQUENCE</scope>
    <source>
        <strain evidence="3">E1425</strain>
    </source>
</reference>
<feature type="region of interest" description="Disordered" evidence="1">
    <location>
        <begin position="227"/>
        <end position="304"/>
    </location>
</feature>
<dbReference type="EMBL" id="BQFW01000002">
    <property type="protein sequence ID" value="GJJ69270.1"/>
    <property type="molecule type" value="Genomic_DNA"/>
</dbReference>
<feature type="transmembrane region" description="Helical" evidence="2">
    <location>
        <begin position="150"/>
        <end position="168"/>
    </location>
</feature>
<reference evidence="3" key="2">
    <citation type="journal article" date="2022" name="Microbiol. Resour. Announc.">
        <title>Whole-Genome Sequence of Entomortierella parvispora E1425, a Mucoromycotan Fungus Associated with Burkholderiaceae-Related Endosymbiotic Bacteria.</title>
        <authorList>
            <person name="Herlambang A."/>
            <person name="Guo Y."/>
            <person name="Takashima Y."/>
            <person name="Narisawa K."/>
            <person name="Ohta H."/>
            <person name="Nishizawa T."/>
        </authorList>
    </citation>
    <scope>NUCLEOTIDE SEQUENCE</scope>
    <source>
        <strain evidence="3">E1425</strain>
    </source>
</reference>
<dbReference type="Proteomes" id="UP000827284">
    <property type="component" value="Unassembled WGS sequence"/>
</dbReference>
<feature type="compositionally biased region" description="Low complexity" evidence="1">
    <location>
        <begin position="277"/>
        <end position="304"/>
    </location>
</feature>
<organism evidence="3 4">
    <name type="scientific">Entomortierella parvispora</name>
    <dbReference type="NCBI Taxonomy" id="205924"/>
    <lineage>
        <taxon>Eukaryota</taxon>
        <taxon>Fungi</taxon>
        <taxon>Fungi incertae sedis</taxon>
        <taxon>Mucoromycota</taxon>
        <taxon>Mortierellomycotina</taxon>
        <taxon>Mortierellomycetes</taxon>
        <taxon>Mortierellales</taxon>
        <taxon>Mortierellaceae</taxon>
        <taxon>Entomortierella</taxon>
    </lineage>
</organism>
<sequence length="304" mass="33396">MRAPICYPLLGPLRILICFLSLISLIAIYIGKRLSTANESSDAVAPSGTILAKNSDKYFQDDTQLGLDYAIFFMALFIYFRPQTSYWWAAGPWRRMIVSWIMAGLGAGYAINQLVQILTTDDPAHSVDQIGNLPKGCSVHVYDLTRGRCYIQMGVSAAEMFWALLVVLEGGLWAMQRGDKVWHAQKANSEVQNAVLYQPTNTLPTADASDEEMDGSVELEEIRVEGGGLSSPTFQEDEPLPKYQVKAPKGQPRIIDATHPPERLREAVEERLHQDIPSGSSSSTASAPPASLVPSSSMPPSYSE</sequence>
<comment type="caution">
    <text evidence="3">The sequence shown here is derived from an EMBL/GenBank/DDBJ whole genome shotgun (WGS) entry which is preliminary data.</text>
</comment>
<dbReference type="AlphaFoldDB" id="A0A9P3H354"/>
<keyword evidence="2" id="KW-0812">Transmembrane</keyword>
<feature type="compositionally biased region" description="Basic and acidic residues" evidence="1">
    <location>
        <begin position="259"/>
        <end position="274"/>
    </location>
</feature>
<dbReference type="OrthoDB" id="2428063at2759"/>
<evidence type="ECO:0000256" key="2">
    <source>
        <dbReference type="SAM" id="Phobius"/>
    </source>
</evidence>
<name>A0A9P3H354_9FUNG</name>
<feature type="transmembrane region" description="Helical" evidence="2">
    <location>
        <begin position="63"/>
        <end position="80"/>
    </location>
</feature>
<evidence type="ECO:0000313" key="3">
    <source>
        <dbReference type="EMBL" id="GJJ69270.1"/>
    </source>
</evidence>